<protein>
    <recommendedName>
        <fullName evidence="1">DUF1023 domain-containing protein</fullName>
    </recommendedName>
</protein>
<comment type="caution">
    <text evidence="2">The sequence shown here is derived from an EMBL/GenBank/DDBJ whole genome shotgun (WGS) entry which is preliminary data.</text>
</comment>
<gene>
    <name evidence="2" type="ORF">GCM10010319_04020</name>
</gene>
<proteinExistence type="predicted"/>
<accession>A0ABP3FZT7</accession>
<evidence type="ECO:0000313" key="2">
    <source>
        <dbReference type="EMBL" id="GAA0331243.1"/>
    </source>
</evidence>
<keyword evidence="3" id="KW-1185">Reference proteome</keyword>
<feature type="domain" description="DUF1023" evidence="1">
    <location>
        <begin position="336"/>
        <end position="505"/>
    </location>
</feature>
<dbReference type="Proteomes" id="UP001500063">
    <property type="component" value="Unassembled WGS sequence"/>
</dbReference>
<organism evidence="2 3">
    <name type="scientific">Streptomyces blastmyceticus</name>
    <dbReference type="NCBI Taxonomy" id="68180"/>
    <lineage>
        <taxon>Bacteria</taxon>
        <taxon>Bacillati</taxon>
        <taxon>Actinomycetota</taxon>
        <taxon>Actinomycetes</taxon>
        <taxon>Kitasatosporales</taxon>
        <taxon>Streptomycetaceae</taxon>
        <taxon>Streptomyces</taxon>
    </lineage>
</organism>
<evidence type="ECO:0000313" key="3">
    <source>
        <dbReference type="Proteomes" id="UP001500063"/>
    </source>
</evidence>
<dbReference type="EMBL" id="BAAABW010000001">
    <property type="protein sequence ID" value="GAA0331243.1"/>
    <property type="molecule type" value="Genomic_DNA"/>
</dbReference>
<sequence length="573" mass="62051">MVTIDELTKLDRSKFTKAADAWSKVSNRASAAMGRVEGEMLATLDDTQKGDAATAALKNLRRLGKNYRYIHTECGLIRTALTGLAEELEGPQNKLKQALKDAEDLKFTVNPDGSVKYPTTEATKVPFVQQPARSGNVPLIGKPDPNQAKAQEIADRIAAAVQGATEIDGRYAKALSKLNTNGKLDQTDWADMARDMKDVRAAAGKHFSEDKIPKGKSPKENAEWWSRLSQAEKDEHIALHPDSIGALDGLPSAVRDDANRAVLREQYEETKAELSAWEKKEPWRVGPQGLPTPEWLEWKKQLDLLSGGVKGMEAIQERFDETGKRGLPEAYLLSFDTKGRGHAVIANGNPDTATHTAVYVPGTEARLGSFGGDVKRMTDMWRTAHSMAPSEQVSTITWLGYIAPKNAHPFTDGELVPSATDTRFAYNAAPGLDRFLGGIREVQGDANHSHTTVIGHSYGSTVIGAASIKGDLGADDIIADGSPGMLVKRADDLDVPKGHVWSEAASVTKDQVATFGRYFLGGPLMITPSDRGFGANIMATDAGGHGNYFDNNSTSLNNQAAIVVQKYGKVQRD</sequence>
<evidence type="ECO:0000259" key="1">
    <source>
        <dbReference type="Pfam" id="PF06259"/>
    </source>
</evidence>
<dbReference type="InterPro" id="IPR010427">
    <property type="entry name" value="DUF1023"/>
</dbReference>
<name>A0ABP3FZT7_9ACTN</name>
<dbReference type="RefSeq" id="WP_344115358.1">
    <property type="nucleotide sequence ID" value="NZ_BAAABW010000001.1"/>
</dbReference>
<reference evidence="3" key="1">
    <citation type="journal article" date="2019" name="Int. J. Syst. Evol. Microbiol.">
        <title>The Global Catalogue of Microorganisms (GCM) 10K type strain sequencing project: providing services to taxonomists for standard genome sequencing and annotation.</title>
        <authorList>
            <consortium name="The Broad Institute Genomics Platform"/>
            <consortium name="The Broad Institute Genome Sequencing Center for Infectious Disease"/>
            <person name="Wu L."/>
            <person name="Ma J."/>
        </authorList>
    </citation>
    <scope>NUCLEOTIDE SEQUENCE [LARGE SCALE GENOMIC DNA]</scope>
    <source>
        <strain evidence="3">JCM 4565</strain>
    </source>
</reference>
<dbReference type="Pfam" id="PF06259">
    <property type="entry name" value="Abhydrolase_8"/>
    <property type="match status" value="1"/>
</dbReference>